<dbReference type="Pfam" id="PF03663">
    <property type="entry name" value="Glyco_hydro_76"/>
    <property type="match status" value="1"/>
</dbReference>
<dbReference type="Gene3D" id="1.50.10.20">
    <property type="match status" value="1"/>
</dbReference>
<dbReference type="PANTHER" id="PTHR47791:SF3">
    <property type="entry name" value="MEIOTICALLY UP-REGULATED GENE 191 PROTEIN"/>
    <property type="match status" value="1"/>
</dbReference>
<dbReference type="PANTHER" id="PTHR47791">
    <property type="entry name" value="MEIOTICALLY UP-REGULATED GENE 191 PROTEIN"/>
    <property type="match status" value="1"/>
</dbReference>
<dbReference type="GO" id="GO:0005975">
    <property type="term" value="P:carbohydrate metabolic process"/>
    <property type="evidence" value="ECO:0007669"/>
    <property type="project" value="InterPro"/>
</dbReference>
<evidence type="ECO:0000313" key="1">
    <source>
        <dbReference type="EMBL" id="CAI9121298.1"/>
    </source>
</evidence>
<dbReference type="RefSeq" id="WP_289842769.1">
    <property type="nucleotide sequence ID" value="NZ_CATKSH010000013.1"/>
</dbReference>
<evidence type="ECO:0000313" key="2">
    <source>
        <dbReference type="Proteomes" id="UP001176960"/>
    </source>
</evidence>
<dbReference type="InterPro" id="IPR005198">
    <property type="entry name" value="Glyco_hydro_76"/>
</dbReference>
<keyword evidence="2" id="KW-1185">Reference proteome</keyword>
<sequence>MLLIAALWCGSLSTSRSAERSHLEHAADALQLLLARYPEALHVYRDGHDFHAWQRFVVVSSLAEYEAISGDSRFRRRAASLLSDRRGLDGNDDDLWGAEAALDVATVQRRRPAAGSPAVADARHIFDRIAASYWDGICGGGVWWDHARTYKNAITNELFMDVAARLYAATGTSLYRAWALKSWVWFHDSGMINPSFSVNDGLDARCHNNGGPAYSYNQGVILDGLLHLAAISPADDLLPDAARIGEAAIAARGSSADGFREAQEPMSVDSRIFRGIFVRALGHLVPALPDGGEKGRLAAWLSGESARLWDRRHGRALFSADWRQASFTPSAQAQVTAADLFMAAARAAGEERP</sequence>
<accession>A0AA35VDJ0</accession>
<dbReference type="Proteomes" id="UP001176960">
    <property type="component" value="Unassembled WGS sequence"/>
</dbReference>
<organism evidence="1 2">
    <name type="scientific">Brytella acorum</name>
    <dbReference type="NCBI Taxonomy" id="2959299"/>
    <lineage>
        <taxon>Bacteria</taxon>
        <taxon>Pseudomonadati</taxon>
        <taxon>Pseudomonadota</taxon>
        <taxon>Alphaproteobacteria</taxon>
        <taxon>Acetobacterales</taxon>
        <taxon>Acetobacteraceae</taxon>
        <taxon>Brytella</taxon>
    </lineage>
</organism>
<evidence type="ECO:0008006" key="3">
    <source>
        <dbReference type="Google" id="ProtNLM"/>
    </source>
</evidence>
<dbReference type="InterPro" id="IPR053169">
    <property type="entry name" value="MUG_Protein"/>
</dbReference>
<reference evidence="1" key="1">
    <citation type="submission" date="2023-03" db="EMBL/GenBank/DDBJ databases">
        <authorList>
            <person name="Cleenwerck I."/>
        </authorList>
    </citation>
    <scope>NUCLEOTIDE SEQUENCE</scope>
    <source>
        <strain evidence="1">LMG 32879</strain>
    </source>
</reference>
<gene>
    <name evidence="1" type="ORF">LMG32879_002145</name>
</gene>
<dbReference type="EMBL" id="CATKSH010000013">
    <property type="protein sequence ID" value="CAI9121298.1"/>
    <property type="molecule type" value="Genomic_DNA"/>
</dbReference>
<proteinExistence type="predicted"/>
<dbReference type="InterPro" id="IPR008928">
    <property type="entry name" value="6-hairpin_glycosidase_sf"/>
</dbReference>
<protein>
    <recommendedName>
        <fullName evidence="3">Glycosyl hydrolase</fullName>
    </recommendedName>
</protein>
<dbReference type="AlphaFoldDB" id="A0AA35VDJ0"/>
<comment type="caution">
    <text evidence="1">The sequence shown here is derived from an EMBL/GenBank/DDBJ whole genome shotgun (WGS) entry which is preliminary data.</text>
</comment>
<dbReference type="SUPFAM" id="SSF48208">
    <property type="entry name" value="Six-hairpin glycosidases"/>
    <property type="match status" value="1"/>
</dbReference>
<name>A0AA35VDJ0_9PROT</name>